<evidence type="ECO:0000313" key="3">
    <source>
        <dbReference type="Proteomes" id="UP000663499"/>
    </source>
</evidence>
<dbReference type="EMBL" id="CP071444">
    <property type="protein sequence ID" value="QSX08127.1"/>
    <property type="molecule type" value="Genomic_DNA"/>
</dbReference>
<dbReference type="SUPFAM" id="SSF47090">
    <property type="entry name" value="PGBD-like"/>
    <property type="match status" value="3"/>
</dbReference>
<dbReference type="InterPro" id="IPR036365">
    <property type="entry name" value="PGBD-like_sf"/>
</dbReference>
<dbReference type="KEGG" id="alka:J0B03_10030"/>
<sequence>MKSLKNILIYILSMIFLLSLTASFEGEKIIDHNLMGLDLSSDQMKLAFYDKYSLMDQMDTEGPDREGEQYVMGNSGDVIFYYQRVLRMLGHMDKEPDGNFDQTTKDAVVAYQREKGLESNGTLDYATLEQLDLEEPGYTTGQQGEEILQYQEILYYLDYLEEKPQGTYDVATTTAVRSYQQDKGLAETGILDMETMDALYREPITYGPEKEGEPIQLLQEKLIYLEYLFGTADGKFGSMTTDAVTRFQQDQGLEQTGLLDPDTVEALNRLVEVTP</sequence>
<dbReference type="AlphaFoldDB" id="A0A974XE11"/>
<proteinExistence type="predicted"/>
<accession>A0A974XE11</accession>
<evidence type="ECO:0000313" key="2">
    <source>
        <dbReference type="EMBL" id="QSX08127.1"/>
    </source>
</evidence>
<feature type="domain" description="Peptidoglycan binding-like" evidence="1">
    <location>
        <begin position="143"/>
        <end position="199"/>
    </location>
</feature>
<dbReference type="Proteomes" id="UP000663499">
    <property type="component" value="Chromosome"/>
</dbReference>
<protein>
    <submittedName>
        <fullName evidence="2">Peptidoglycan-binding protein</fullName>
    </submittedName>
</protein>
<dbReference type="InterPro" id="IPR036366">
    <property type="entry name" value="PGBDSf"/>
</dbReference>
<dbReference type="PANTHER" id="PTHR41533">
    <property type="entry name" value="L,D-TRANSPEPTIDASE HI_1667-RELATED"/>
    <property type="match status" value="1"/>
</dbReference>
<dbReference type="RefSeq" id="WP_207299469.1">
    <property type="nucleotide sequence ID" value="NZ_CP071444.1"/>
</dbReference>
<feature type="domain" description="Peptidoglycan binding-like" evidence="1">
    <location>
        <begin position="83"/>
        <end position="131"/>
    </location>
</feature>
<dbReference type="InterPro" id="IPR052905">
    <property type="entry name" value="LD-transpeptidase_YkuD-like"/>
</dbReference>
<keyword evidence="3" id="KW-1185">Reference proteome</keyword>
<dbReference type="Pfam" id="PF01471">
    <property type="entry name" value="PG_binding_1"/>
    <property type="match status" value="3"/>
</dbReference>
<dbReference type="InterPro" id="IPR002477">
    <property type="entry name" value="Peptidoglycan-bd-like"/>
</dbReference>
<dbReference type="Gene3D" id="1.10.101.10">
    <property type="entry name" value="PGBD-like superfamily/PGBD"/>
    <property type="match status" value="3"/>
</dbReference>
<name>A0A974XE11_9FIRM</name>
<evidence type="ECO:0000259" key="1">
    <source>
        <dbReference type="Pfam" id="PF01471"/>
    </source>
</evidence>
<feature type="domain" description="Peptidoglycan binding-like" evidence="1">
    <location>
        <begin position="212"/>
        <end position="267"/>
    </location>
</feature>
<reference evidence="2" key="1">
    <citation type="submission" date="2021-03" db="EMBL/GenBank/DDBJ databases">
        <title>Alkalibacter marinus sp. nov., isolated from tidal flat sediment.</title>
        <authorList>
            <person name="Namirimu T."/>
            <person name="Yang J.-A."/>
            <person name="Yang S.-H."/>
            <person name="Kim Y.-J."/>
            <person name="Kwon K.K."/>
        </authorList>
    </citation>
    <scope>NUCLEOTIDE SEQUENCE</scope>
    <source>
        <strain evidence="2">ES005</strain>
    </source>
</reference>
<organism evidence="2 3">
    <name type="scientific">Alkalibacter rhizosphaerae</name>
    <dbReference type="NCBI Taxonomy" id="2815577"/>
    <lineage>
        <taxon>Bacteria</taxon>
        <taxon>Bacillati</taxon>
        <taxon>Bacillota</taxon>
        <taxon>Clostridia</taxon>
        <taxon>Eubacteriales</taxon>
        <taxon>Eubacteriaceae</taxon>
        <taxon>Alkalibacter</taxon>
    </lineage>
</organism>
<dbReference type="PANTHER" id="PTHR41533:SF2">
    <property type="entry name" value="BLR7131 PROTEIN"/>
    <property type="match status" value="1"/>
</dbReference>
<gene>
    <name evidence="2" type="ORF">J0B03_10030</name>
</gene>